<organism evidence="1 2">
    <name type="scientific">Phanerochaete sordida</name>
    <dbReference type="NCBI Taxonomy" id="48140"/>
    <lineage>
        <taxon>Eukaryota</taxon>
        <taxon>Fungi</taxon>
        <taxon>Dikarya</taxon>
        <taxon>Basidiomycota</taxon>
        <taxon>Agaricomycotina</taxon>
        <taxon>Agaricomycetes</taxon>
        <taxon>Polyporales</taxon>
        <taxon>Phanerochaetaceae</taxon>
        <taxon>Phanerochaete</taxon>
    </lineage>
</organism>
<evidence type="ECO:0000313" key="1">
    <source>
        <dbReference type="EMBL" id="GJE97806.1"/>
    </source>
</evidence>
<proteinExistence type="predicted"/>
<accession>A0A9P3GMM9</accession>
<name>A0A9P3GMM9_9APHY</name>
<dbReference type="OrthoDB" id="10616168at2759"/>
<reference evidence="1 2" key="1">
    <citation type="submission" date="2021-08" db="EMBL/GenBank/DDBJ databases">
        <title>Draft Genome Sequence of Phanerochaete sordida strain YK-624.</title>
        <authorList>
            <person name="Mori T."/>
            <person name="Dohra H."/>
            <person name="Suzuki T."/>
            <person name="Kawagishi H."/>
            <person name="Hirai H."/>
        </authorList>
    </citation>
    <scope>NUCLEOTIDE SEQUENCE [LARGE SCALE GENOMIC DNA]</scope>
    <source>
        <strain evidence="1 2">YK-624</strain>
    </source>
</reference>
<gene>
    <name evidence="1" type="ORF">PsYK624_140280</name>
</gene>
<comment type="caution">
    <text evidence="1">The sequence shown here is derived from an EMBL/GenBank/DDBJ whole genome shotgun (WGS) entry which is preliminary data.</text>
</comment>
<protein>
    <submittedName>
        <fullName evidence="1">Uncharacterized protein</fullName>
    </submittedName>
</protein>
<dbReference type="EMBL" id="BPQB01000077">
    <property type="protein sequence ID" value="GJE97806.1"/>
    <property type="molecule type" value="Genomic_DNA"/>
</dbReference>
<sequence>MLVSDHDPDRPATSTSTYDDNGYFDVEEYYRSQGYVEVRDCGSPCWLTPEGYVRWLEVDCNNTMAEQAEIEGTPAEEFAAMKEQGGADHARKMVRRGAAWKVKHGFREPVVLLNAKREWDHQARHVRPHMTMRVRGGWQLRLDDDGRPVPEETDWVADAESAPVRKEVALVDIAKPAKPRKHRKKGEFEVVHGSHGVIALDDEAPEPLPDDPWEWLDFDDDGHAARPTYAQVAATA</sequence>
<dbReference type="Proteomes" id="UP000703269">
    <property type="component" value="Unassembled WGS sequence"/>
</dbReference>
<evidence type="ECO:0000313" key="2">
    <source>
        <dbReference type="Proteomes" id="UP000703269"/>
    </source>
</evidence>
<keyword evidence="2" id="KW-1185">Reference proteome</keyword>
<dbReference type="AlphaFoldDB" id="A0A9P3GMM9"/>